<feature type="binding site" evidence="11">
    <location>
        <position position="61"/>
    </location>
    <ligand>
        <name>S-adenosyl-L-methionine</name>
        <dbReference type="ChEBI" id="CHEBI:59789"/>
    </ligand>
</feature>
<gene>
    <name evidence="11" type="primary">rlmE</name>
    <name evidence="11" type="synonym">ftsJ</name>
    <name evidence="11" type="synonym">rrmJ</name>
    <name evidence="14" type="ORF">Thi970DRAFT_04289</name>
</gene>
<evidence type="ECO:0000256" key="10">
    <source>
        <dbReference type="ARBA" id="ARBA00048970"/>
    </source>
</evidence>
<evidence type="ECO:0000256" key="11">
    <source>
        <dbReference type="HAMAP-Rule" id="MF_01547"/>
    </source>
</evidence>
<dbReference type="HOGENOM" id="CLU_009422_4_0_6"/>
<comment type="function">
    <text evidence="5 11">Specifically methylates the uridine in position 2552 of 23S rRNA at the 2'-O position of the ribose in the fully assembled 50S ribosomal subunit.</text>
</comment>
<evidence type="ECO:0000256" key="8">
    <source>
        <dbReference type="ARBA" id="ARBA00041995"/>
    </source>
</evidence>
<dbReference type="InterPro" id="IPR002877">
    <property type="entry name" value="RNA_MeTrfase_FtsJ_dom"/>
</dbReference>
<protein>
    <recommendedName>
        <fullName evidence="7 11">Ribosomal RNA large subunit methyltransferase E</fullName>
        <ecNumber evidence="6 11">2.1.1.166</ecNumber>
    </recommendedName>
    <alternativeName>
        <fullName evidence="9 11">23S rRNA Um2552 methyltransferase</fullName>
    </alternativeName>
    <alternativeName>
        <fullName evidence="8 11">rRNA (uridine-2'-O-)-methyltransferase</fullName>
    </alternativeName>
</protein>
<dbReference type="GO" id="GO:0008650">
    <property type="term" value="F:rRNA (uridine-2'-O-)-methyltransferase activity"/>
    <property type="evidence" value="ECO:0007669"/>
    <property type="project" value="UniProtKB-UniRule"/>
</dbReference>
<organism evidence="14 15">
    <name type="scientific">Thiorhodovibrio frisius</name>
    <dbReference type="NCBI Taxonomy" id="631362"/>
    <lineage>
        <taxon>Bacteria</taxon>
        <taxon>Pseudomonadati</taxon>
        <taxon>Pseudomonadota</taxon>
        <taxon>Gammaproteobacteria</taxon>
        <taxon>Chromatiales</taxon>
        <taxon>Chromatiaceae</taxon>
        <taxon>Thiorhodovibrio</taxon>
    </lineage>
</organism>
<evidence type="ECO:0000256" key="2">
    <source>
        <dbReference type="ARBA" id="ARBA00022603"/>
    </source>
</evidence>
<keyword evidence="15" id="KW-1185">Reference proteome</keyword>
<comment type="similarity">
    <text evidence="11">Belongs to the class I-like SAM-binding methyltransferase superfamily. RNA methyltransferase RlmE family.</text>
</comment>
<sequence>MAVRSKSSQRWLERQRRDPYVKQAQSEGYRSRAAYKFLEIDAKDRLLRPGMRVLDLGAAPGGWSQVLAAGVGSRGQVIALDLLPMDPVPGVVFIQGDFTEDEPLERIHAALNGEFVDLVLSDMAPNISGMRAVDQPRSVHLCELALDLATRVLQSGGHLVIKAFHGEGFDQLVRELRRCFERVVTRKPDASRANSRETYLVATGFRSACRSPVRG</sequence>
<dbReference type="FunFam" id="3.40.50.150:FF:000005">
    <property type="entry name" value="Ribosomal RNA large subunit methyltransferase E"/>
    <property type="match status" value="1"/>
</dbReference>
<evidence type="ECO:0000256" key="4">
    <source>
        <dbReference type="ARBA" id="ARBA00022691"/>
    </source>
</evidence>
<evidence type="ECO:0000313" key="14">
    <source>
        <dbReference type="EMBL" id="EIC20635.1"/>
    </source>
</evidence>
<dbReference type="Proteomes" id="UP000002964">
    <property type="component" value="Unassembled WGS sequence"/>
</dbReference>
<dbReference type="SUPFAM" id="SSF53335">
    <property type="entry name" value="S-adenosyl-L-methionine-dependent methyltransferases"/>
    <property type="match status" value="1"/>
</dbReference>
<evidence type="ECO:0000259" key="13">
    <source>
        <dbReference type="Pfam" id="PF01728"/>
    </source>
</evidence>
<evidence type="ECO:0000256" key="3">
    <source>
        <dbReference type="ARBA" id="ARBA00022679"/>
    </source>
</evidence>
<dbReference type="PANTHER" id="PTHR10920:SF18">
    <property type="entry name" value="RRNA METHYLTRANSFERASE 2, MITOCHONDRIAL"/>
    <property type="match status" value="1"/>
</dbReference>
<dbReference type="InterPro" id="IPR015507">
    <property type="entry name" value="rRNA-MeTfrase_E"/>
</dbReference>
<reference evidence="14 15" key="2">
    <citation type="submission" date="2011-11" db="EMBL/GenBank/DDBJ databases">
        <authorList>
            <consortium name="US DOE Joint Genome Institute"/>
            <person name="Lucas S."/>
            <person name="Han J."/>
            <person name="Lapidus A."/>
            <person name="Cheng J.-F."/>
            <person name="Goodwin L."/>
            <person name="Pitluck S."/>
            <person name="Peters L."/>
            <person name="Ovchinnikova G."/>
            <person name="Zhang X."/>
            <person name="Detter J.C."/>
            <person name="Han C."/>
            <person name="Tapia R."/>
            <person name="Land M."/>
            <person name="Hauser L."/>
            <person name="Kyrpides N."/>
            <person name="Ivanova N."/>
            <person name="Pagani I."/>
            <person name="Vogl K."/>
            <person name="Liu Z."/>
            <person name="Overmann J."/>
            <person name="Frigaard N.-U."/>
            <person name="Bryant D."/>
            <person name="Woyke T."/>
        </authorList>
    </citation>
    <scope>NUCLEOTIDE SEQUENCE [LARGE SCALE GENOMIC DNA]</scope>
    <source>
        <strain evidence="14 15">970</strain>
    </source>
</reference>
<keyword evidence="1 11" id="KW-0698">rRNA processing</keyword>
<evidence type="ECO:0000256" key="5">
    <source>
        <dbReference type="ARBA" id="ARBA00037569"/>
    </source>
</evidence>
<dbReference type="EC" id="2.1.1.166" evidence="6 11"/>
<dbReference type="InterPro" id="IPR029063">
    <property type="entry name" value="SAM-dependent_MTases_sf"/>
</dbReference>
<proteinExistence type="inferred from homology"/>
<keyword evidence="11" id="KW-0963">Cytoplasm</keyword>
<evidence type="ECO:0000256" key="7">
    <source>
        <dbReference type="ARBA" id="ARBA00041129"/>
    </source>
</evidence>
<dbReference type="OrthoDB" id="9790080at2"/>
<evidence type="ECO:0000256" key="6">
    <source>
        <dbReference type="ARBA" id="ARBA00038861"/>
    </source>
</evidence>
<evidence type="ECO:0000256" key="9">
    <source>
        <dbReference type="ARBA" id="ARBA00042745"/>
    </source>
</evidence>
<dbReference type="eggNOG" id="COG0293">
    <property type="taxonomic scope" value="Bacteria"/>
</dbReference>
<evidence type="ECO:0000256" key="12">
    <source>
        <dbReference type="PIRSR" id="PIRSR005461-1"/>
    </source>
</evidence>
<keyword evidence="2 11" id="KW-0489">Methyltransferase</keyword>
<feature type="binding site" evidence="11">
    <location>
        <position position="122"/>
    </location>
    <ligand>
        <name>S-adenosyl-L-methionine</name>
        <dbReference type="ChEBI" id="CHEBI:59789"/>
    </ligand>
</feature>
<feature type="binding site" evidence="11">
    <location>
        <position position="63"/>
    </location>
    <ligand>
        <name>S-adenosyl-L-methionine</name>
        <dbReference type="ChEBI" id="CHEBI:59789"/>
    </ligand>
</feature>
<dbReference type="EMBL" id="JH603170">
    <property type="protein sequence ID" value="EIC20635.1"/>
    <property type="molecule type" value="Genomic_DNA"/>
</dbReference>
<dbReference type="PIRSF" id="PIRSF005461">
    <property type="entry name" value="23S_rRNA_mtase"/>
    <property type="match status" value="1"/>
</dbReference>
<comment type="subcellular location">
    <subcellularLocation>
        <location evidence="11">Cytoplasm</location>
    </subcellularLocation>
</comment>
<feature type="binding site" evidence="11">
    <location>
        <position position="81"/>
    </location>
    <ligand>
        <name>S-adenosyl-L-methionine</name>
        <dbReference type="ChEBI" id="CHEBI:59789"/>
    </ligand>
</feature>
<reference evidence="15" key="1">
    <citation type="submission" date="2011-06" db="EMBL/GenBank/DDBJ databases">
        <authorList>
            <consortium name="US DOE Joint Genome Institute (JGI-PGF)"/>
            <person name="Lucas S."/>
            <person name="Han J."/>
            <person name="Lapidus A."/>
            <person name="Cheng J.-F."/>
            <person name="Goodwin L."/>
            <person name="Pitluck S."/>
            <person name="Peters L."/>
            <person name="Land M.L."/>
            <person name="Hauser L."/>
            <person name="Vogl K."/>
            <person name="Liu Z."/>
            <person name="Overmann J."/>
            <person name="Frigaard N.-U."/>
            <person name="Bryant D.A."/>
            <person name="Woyke T.J."/>
        </authorList>
    </citation>
    <scope>NUCLEOTIDE SEQUENCE [LARGE SCALE GENOMIC DNA]</scope>
    <source>
        <strain evidence="15">970</strain>
    </source>
</reference>
<dbReference type="InterPro" id="IPR050082">
    <property type="entry name" value="RNA_methyltr_RlmE"/>
</dbReference>
<feature type="binding site" evidence="11">
    <location>
        <position position="97"/>
    </location>
    <ligand>
        <name>S-adenosyl-L-methionine</name>
        <dbReference type="ChEBI" id="CHEBI:59789"/>
    </ligand>
</feature>
<feature type="domain" description="Ribosomal RNA methyltransferase FtsJ" evidence="13">
    <location>
        <begin position="29"/>
        <end position="205"/>
    </location>
</feature>
<comment type="catalytic activity">
    <reaction evidence="10 11">
        <text>uridine(2552) in 23S rRNA + S-adenosyl-L-methionine = 2'-O-methyluridine(2552) in 23S rRNA + S-adenosyl-L-homocysteine + H(+)</text>
        <dbReference type="Rhea" id="RHEA:42720"/>
        <dbReference type="Rhea" id="RHEA-COMP:10202"/>
        <dbReference type="Rhea" id="RHEA-COMP:10203"/>
        <dbReference type="ChEBI" id="CHEBI:15378"/>
        <dbReference type="ChEBI" id="CHEBI:57856"/>
        <dbReference type="ChEBI" id="CHEBI:59789"/>
        <dbReference type="ChEBI" id="CHEBI:65315"/>
        <dbReference type="ChEBI" id="CHEBI:74478"/>
        <dbReference type="EC" id="2.1.1.166"/>
    </reaction>
</comment>
<dbReference type="RefSeq" id="WP_009151038.1">
    <property type="nucleotide sequence ID" value="NZ_CP121471.1"/>
</dbReference>
<dbReference type="AlphaFoldDB" id="H8Z5Y5"/>
<evidence type="ECO:0000313" key="15">
    <source>
        <dbReference type="Proteomes" id="UP000002964"/>
    </source>
</evidence>
<dbReference type="HAMAP" id="MF_01547">
    <property type="entry name" value="RNA_methyltr_E"/>
    <property type="match status" value="1"/>
</dbReference>
<name>H8Z5Y5_9GAMM</name>
<dbReference type="Pfam" id="PF01728">
    <property type="entry name" value="FtsJ"/>
    <property type="match status" value="1"/>
</dbReference>
<accession>H8Z5Y5</accession>
<dbReference type="STRING" id="631362.Thi970DRAFT_04289"/>
<keyword evidence="4 11" id="KW-0949">S-adenosyl-L-methionine</keyword>
<evidence type="ECO:0000256" key="1">
    <source>
        <dbReference type="ARBA" id="ARBA00022552"/>
    </source>
</evidence>
<feature type="active site" description="Proton acceptor" evidence="11 12">
    <location>
        <position position="162"/>
    </location>
</feature>
<dbReference type="PANTHER" id="PTHR10920">
    <property type="entry name" value="RIBOSOMAL RNA METHYLTRANSFERASE"/>
    <property type="match status" value="1"/>
</dbReference>
<dbReference type="GO" id="GO:0005737">
    <property type="term" value="C:cytoplasm"/>
    <property type="evidence" value="ECO:0007669"/>
    <property type="project" value="UniProtKB-SubCell"/>
</dbReference>
<dbReference type="CDD" id="cd02440">
    <property type="entry name" value="AdoMet_MTases"/>
    <property type="match status" value="1"/>
</dbReference>
<dbReference type="Gene3D" id="3.40.50.150">
    <property type="entry name" value="Vaccinia Virus protein VP39"/>
    <property type="match status" value="1"/>
</dbReference>
<keyword evidence="3 11" id="KW-0808">Transferase</keyword>